<name>A0ABR4GIE4_9EURO</name>
<feature type="region of interest" description="Disordered" evidence="1">
    <location>
        <begin position="499"/>
        <end position="526"/>
    </location>
</feature>
<gene>
    <name evidence="2" type="ORF">BJX66DRAFT_23748</name>
</gene>
<dbReference type="EMBL" id="JBFTWV010000011">
    <property type="protein sequence ID" value="KAL2798771.1"/>
    <property type="molecule type" value="Genomic_DNA"/>
</dbReference>
<feature type="compositionally biased region" description="Low complexity" evidence="1">
    <location>
        <begin position="136"/>
        <end position="147"/>
    </location>
</feature>
<comment type="caution">
    <text evidence="2">The sequence shown here is derived from an EMBL/GenBank/DDBJ whole genome shotgun (WGS) entry which is preliminary data.</text>
</comment>
<feature type="compositionally biased region" description="Polar residues" evidence="1">
    <location>
        <begin position="461"/>
        <end position="477"/>
    </location>
</feature>
<dbReference type="Proteomes" id="UP001610563">
    <property type="component" value="Unassembled WGS sequence"/>
</dbReference>
<feature type="compositionally biased region" description="Polar residues" evidence="1">
    <location>
        <begin position="179"/>
        <end position="194"/>
    </location>
</feature>
<evidence type="ECO:0000256" key="1">
    <source>
        <dbReference type="SAM" id="MobiDB-lite"/>
    </source>
</evidence>
<evidence type="ECO:0000313" key="3">
    <source>
        <dbReference type="Proteomes" id="UP001610563"/>
    </source>
</evidence>
<sequence>MSERNFYSSILLSPNMTSTTLMTFLLCTAPHVRSVKLLGSWDNFSKPYVMERDKRVGAGHWRGCHTFSNIVCDGQPSNMVPARSGGLKMGGTYWYYYLLDDDVEYFNKSEPVTTHCPFLPGQPVNVLQVPIILPDTTPTHTRTRSPSAQRTEHTMNPEDKYMNPREPPKPKLRLRTSPPLLQTPTPNWSFSTSPLGAITNRGASQPAHGAPKVKPHRVGDKPARSVSPPRSKGLRAAFRQWNASSPNLSPTAKDGSMAWIVPDSHRTMRPQCDDRLHVRSHSNDSYMRSPSLGQMPEHQTLALPLRRPASAGAHDSASLTIQERRALTAKNSDHSTPKNPLTLQPKQALAQARSGDGQAMLTSLIRRPLSTPSTPSMLRRPSRRPVTPEESMTPTPHTVMNKRLPTLPNSPSSVMDEALAELEARERQLDMEALGSHFSDFTETESVTACERSRFSEWSTDTDLVSPESMTSSSTFNEKQDSPTIPAMEFSQISNASTDIELGDPETPHLTTGSQGSPAFQQHSPHFDLPLPRLTITLSPSDLHIPGLYIDEGGDDLLESNPKRHAAFFEAMELKGLGLTSPPASTLRFPEGVRDVMSSDKSMTPTNDPARHSNGMLLSQSATMKEMMDELSYLKNMIQSGGVPEV</sequence>
<organism evidence="2 3">
    <name type="scientific">Aspergillus keveii</name>
    <dbReference type="NCBI Taxonomy" id="714993"/>
    <lineage>
        <taxon>Eukaryota</taxon>
        <taxon>Fungi</taxon>
        <taxon>Dikarya</taxon>
        <taxon>Ascomycota</taxon>
        <taxon>Pezizomycotina</taxon>
        <taxon>Eurotiomycetes</taxon>
        <taxon>Eurotiomycetidae</taxon>
        <taxon>Eurotiales</taxon>
        <taxon>Aspergillaceae</taxon>
        <taxon>Aspergillus</taxon>
        <taxon>Aspergillus subgen. Nidulantes</taxon>
    </lineage>
</organism>
<evidence type="ECO:0000313" key="2">
    <source>
        <dbReference type="EMBL" id="KAL2798771.1"/>
    </source>
</evidence>
<dbReference type="PANTHER" id="PTHR40625:SF1">
    <property type="entry name" value="AMP-ACTIVATED PROTEIN KINASE GLYCOGEN-BINDING DOMAIN-CONTAINING PROTEIN"/>
    <property type="match status" value="1"/>
</dbReference>
<accession>A0ABR4GIE4</accession>
<proteinExistence type="predicted"/>
<feature type="region of interest" description="Disordered" evidence="1">
    <location>
        <begin position="461"/>
        <end position="482"/>
    </location>
</feature>
<feature type="compositionally biased region" description="Basic and acidic residues" evidence="1">
    <location>
        <begin position="150"/>
        <end position="169"/>
    </location>
</feature>
<keyword evidence="3" id="KW-1185">Reference proteome</keyword>
<feature type="region of interest" description="Disordered" evidence="1">
    <location>
        <begin position="367"/>
        <end position="410"/>
    </location>
</feature>
<reference evidence="2 3" key="1">
    <citation type="submission" date="2024-07" db="EMBL/GenBank/DDBJ databases">
        <title>Section-level genome sequencing and comparative genomics of Aspergillus sections Usti and Cavernicolus.</title>
        <authorList>
            <consortium name="Lawrence Berkeley National Laboratory"/>
            <person name="Nybo J.L."/>
            <person name="Vesth T.C."/>
            <person name="Theobald S."/>
            <person name="Frisvad J.C."/>
            <person name="Larsen T.O."/>
            <person name="Kjaerboelling I."/>
            <person name="Rothschild-Mancinelli K."/>
            <person name="Lyhne E.K."/>
            <person name="Kogle M.E."/>
            <person name="Barry K."/>
            <person name="Clum A."/>
            <person name="Na H."/>
            <person name="Ledsgaard L."/>
            <person name="Lin J."/>
            <person name="Lipzen A."/>
            <person name="Kuo A."/>
            <person name="Riley R."/>
            <person name="Mondo S."/>
            <person name="Labutti K."/>
            <person name="Haridas S."/>
            <person name="Pangalinan J."/>
            <person name="Salamov A.A."/>
            <person name="Simmons B.A."/>
            <person name="Magnuson J.K."/>
            <person name="Chen J."/>
            <person name="Drula E."/>
            <person name="Henrissat B."/>
            <person name="Wiebenga A."/>
            <person name="Lubbers R.J."/>
            <person name="Gomes A.C."/>
            <person name="Makela M.R."/>
            <person name="Stajich J."/>
            <person name="Grigoriev I.V."/>
            <person name="Mortensen U.H."/>
            <person name="De Vries R.P."/>
            <person name="Baker S.E."/>
            <person name="Andersen M.R."/>
        </authorList>
    </citation>
    <scope>NUCLEOTIDE SEQUENCE [LARGE SCALE GENOMIC DNA]</scope>
    <source>
        <strain evidence="2 3">CBS 209.92</strain>
    </source>
</reference>
<feature type="region of interest" description="Disordered" evidence="1">
    <location>
        <begin position="135"/>
        <end position="233"/>
    </location>
</feature>
<protein>
    <submittedName>
        <fullName evidence="2">Uncharacterized protein</fullName>
    </submittedName>
</protein>
<dbReference type="PANTHER" id="PTHR40625">
    <property type="entry name" value="GTP-BINDING PROTEIN ESDC-RELATED"/>
    <property type="match status" value="1"/>
</dbReference>
<feature type="compositionally biased region" description="Polar residues" evidence="1">
    <location>
        <begin position="509"/>
        <end position="524"/>
    </location>
</feature>